<name>A0A3G4ZQ59_9VIRU</name>
<reference evidence="2" key="1">
    <citation type="submission" date="2018-10" db="EMBL/GenBank/DDBJ databases">
        <title>Hidden diversity of soil giant viruses.</title>
        <authorList>
            <person name="Schulz F."/>
            <person name="Alteio L."/>
            <person name="Goudeau D."/>
            <person name="Ryan E.M."/>
            <person name="Malmstrom R.R."/>
            <person name="Blanchard J."/>
            <person name="Woyke T."/>
        </authorList>
    </citation>
    <scope>NUCLEOTIDE SEQUENCE</scope>
    <source>
        <strain evidence="2">BAV1</strain>
    </source>
</reference>
<feature type="transmembrane region" description="Helical" evidence="1">
    <location>
        <begin position="12"/>
        <end position="32"/>
    </location>
</feature>
<evidence type="ECO:0000313" key="2">
    <source>
        <dbReference type="EMBL" id="AYV77038.1"/>
    </source>
</evidence>
<keyword evidence="1" id="KW-0812">Transmembrane</keyword>
<protein>
    <submittedName>
        <fullName evidence="2">Uncharacterized protein</fullName>
    </submittedName>
</protein>
<keyword evidence="1" id="KW-0472">Membrane</keyword>
<sequence>MIIQQQSKPRKKLIIFFTLLSLVMLLVCLAGIMIFEESGYQLDAIIYFIITGVICLICFAIILYNTVMLIKENRNNYNPLASTADPYIVDASTSD</sequence>
<feature type="transmembrane region" description="Helical" evidence="1">
    <location>
        <begin position="44"/>
        <end position="64"/>
    </location>
</feature>
<organism evidence="2">
    <name type="scientific">Barrevirus sp</name>
    <dbReference type="NCBI Taxonomy" id="2487763"/>
    <lineage>
        <taxon>Viruses</taxon>
        <taxon>Varidnaviria</taxon>
        <taxon>Bamfordvirae</taxon>
        <taxon>Nucleocytoviricota</taxon>
        <taxon>Megaviricetes</taxon>
        <taxon>Imitervirales</taxon>
        <taxon>Mimiviridae</taxon>
        <taxon>Klosneuvirinae</taxon>
    </lineage>
</organism>
<keyword evidence="1" id="KW-1133">Transmembrane helix</keyword>
<dbReference type="EMBL" id="MK072006">
    <property type="protein sequence ID" value="AYV77038.1"/>
    <property type="molecule type" value="Genomic_DNA"/>
</dbReference>
<gene>
    <name evidence="2" type="ORF">Barrevirus9_7</name>
</gene>
<evidence type="ECO:0000256" key="1">
    <source>
        <dbReference type="SAM" id="Phobius"/>
    </source>
</evidence>
<accession>A0A3G4ZQ59</accession>
<proteinExistence type="predicted"/>